<accession>X1KD22</accession>
<name>X1KD22_9ZZZZ</name>
<reference evidence="1" key="1">
    <citation type="journal article" date="2014" name="Front. Microbiol.">
        <title>High frequency of phylogenetically diverse reductive dehalogenase-homologous genes in deep subseafloor sedimentary metagenomes.</title>
        <authorList>
            <person name="Kawai M."/>
            <person name="Futagami T."/>
            <person name="Toyoda A."/>
            <person name="Takaki Y."/>
            <person name="Nishi S."/>
            <person name="Hori S."/>
            <person name="Arai W."/>
            <person name="Tsubouchi T."/>
            <person name="Morono Y."/>
            <person name="Uchiyama I."/>
            <person name="Ito T."/>
            <person name="Fujiyama A."/>
            <person name="Inagaki F."/>
            <person name="Takami H."/>
        </authorList>
    </citation>
    <scope>NUCLEOTIDE SEQUENCE</scope>
    <source>
        <strain evidence="1">Expedition CK06-06</strain>
    </source>
</reference>
<gene>
    <name evidence="1" type="ORF">S06H3_00072</name>
</gene>
<evidence type="ECO:0000313" key="1">
    <source>
        <dbReference type="EMBL" id="GAH91520.1"/>
    </source>
</evidence>
<dbReference type="AlphaFoldDB" id="X1KD22"/>
<sequence>MANQPHESVATMSEERLRELHLYKELMTNEEARERYQALIALGASPGQARRWRHWSPNHFKMMIDYLQTSPEYQPEATGANFTELTA</sequence>
<comment type="caution">
    <text evidence="1">The sequence shown here is derived from an EMBL/GenBank/DDBJ whole genome shotgun (WGS) entry which is preliminary data.</text>
</comment>
<dbReference type="EMBL" id="BARV01000011">
    <property type="protein sequence ID" value="GAH91520.1"/>
    <property type="molecule type" value="Genomic_DNA"/>
</dbReference>
<organism evidence="1">
    <name type="scientific">marine sediment metagenome</name>
    <dbReference type="NCBI Taxonomy" id="412755"/>
    <lineage>
        <taxon>unclassified sequences</taxon>
        <taxon>metagenomes</taxon>
        <taxon>ecological metagenomes</taxon>
    </lineage>
</organism>
<proteinExistence type="predicted"/>
<protein>
    <submittedName>
        <fullName evidence="1">Uncharacterized protein</fullName>
    </submittedName>
</protein>